<dbReference type="EMBL" id="FP885907">
    <property type="protein sequence ID" value="CBJ54317.1"/>
    <property type="molecule type" value="Genomic_DNA"/>
</dbReference>
<accession>D8P5Y1</accession>
<gene>
    <name evidence="1" type="ORF">RCFBP_mp30231</name>
</gene>
<reference evidence="1" key="2">
    <citation type="submission" date="2010-02" db="EMBL/GenBank/DDBJ databases">
        <authorList>
            <person name="Genoscope - CEA"/>
        </authorList>
    </citation>
    <scope>NUCLEOTIDE SEQUENCE</scope>
    <source>
        <strain evidence="1">CFBP2957</strain>
        <plasmid evidence="1">RCFBPv3_mp</plasmid>
    </source>
</reference>
<proteinExistence type="predicted"/>
<reference evidence="1" key="1">
    <citation type="journal article" date="2010" name="BMC Genomics">
        <title>Genomes of three tomato pathogens within the Ralstonia solanacearum species complex reveal significant evolutionary divergence.</title>
        <authorList>
            <person name="Remenant B."/>
            <person name="Coupat-Goutaland B."/>
            <person name="Guidot A."/>
            <person name="Cellier G."/>
            <person name="Wicker E."/>
            <person name="Allen C."/>
            <person name="Fegan M."/>
            <person name="Pruvost O."/>
            <person name="Elbaz M."/>
            <person name="Calteau A."/>
            <person name="Salvignol G."/>
            <person name="Mornico D."/>
            <person name="Mangenot S."/>
            <person name="Barbe V."/>
            <person name="Medigue C."/>
            <person name="Prior P."/>
        </authorList>
    </citation>
    <scope>NUCLEOTIDE SEQUENCE [LARGE SCALE GENOMIC DNA]</scope>
    <source>
        <strain evidence="1">CFBP2957</strain>
        <plasmid evidence="1">RCFBPv3_mp</plasmid>
    </source>
</reference>
<evidence type="ECO:0000313" key="1">
    <source>
        <dbReference type="EMBL" id="CBJ54317.1"/>
    </source>
</evidence>
<name>D8P5Y1_RALSL</name>
<organism evidence="1">
    <name type="scientific">Ralstonia solanacearum CFBP2957</name>
    <dbReference type="NCBI Taxonomy" id="859656"/>
    <lineage>
        <taxon>Bacteria</taxon>
        <taxon>Pseudomonadati</taxon>
        <taxon>Pseudomonadota</taxon>
        <taxon>Betaproteobacteria</taxon>
        <taxon>Burkholderiales</taxon>
        <taxon>Burkholderiaceae</taxon>
        <taxon>Ralstonia</taxon>
        <taxon>Ralstonia solanacearum species complex</taxon>
    </lineage>
</organism>
<protein>
    <submittedName>
        <fullName evidence="1">Uncharacterized protein</fullName>
    </submittedName>
</protein>
<sequence length="81" mass="9063">MFALAEARSNVCKNFRAASIVPAGPIPRAVDAPTAVLPTRVCKRLSIFSFIFVPFSYQLNTGKPAKERHEFAYQLLPWIQP</sequence>
<geneLocation type="plasmid" evidence="1">
    <name>RCFBPv3_mp</name>
</geneLocation>
<keyword evidence="1" id="KW-0614">Plasmid</keyword>
<dbReference type="AlphaFoldDB" id="D8P5Y1"/>